<keyword evidence="1" id="KW-0639">Primosome</keyword>
<evidence type="ECO:0000313" key="15">
    <source>
        <dbReference type="EMBL" id="CAI8009323.1"/>
    </source>
</evidence>
<dbReference type="GO" id="GO:0016787">
    <property type="term" value="F:hydrolase activity"/>
    <property type="evidence" value="ECO:0007669"/>
    <property type="project" value="UniProtKB-KW"/>
</dbReference>
<feature type="compositionally biased region" description="Basic residues" evidence="13">
    <location>
        <begin position="1"/>
        <end position="10"/>
    </location>
</feature>
<evidence type="ECO:0000256" key="6">
    <source>
        <dbReference type="ARBA" id="ARBA00022806"/>
    </source>
</evidence>
<evidence type="ECO:0000259" key="14">
    <source>
        <dbReference type="PROSITE" id="PS51192"/>
    </source>
</evidence>
<dbReference type="FunFam" id="3.40.50.300:FF:000489">
    <property type="entry name" value="Primosome assembly protein PriA"/>
    <property type="match status" value="1"/>
</dbReference>
<dbReference type="GO" id="GO:0046872">
    <property type="term" value="F:metal ion binding"/>
    <property type="evidence" value="ECO:0007669"/>
    <property type="project" value="UniProtKB-KW"/>
</dbReference>
<dbReference type="GO" id="GO:0006269">
    <property type="term" value="P:DNA replication, synthesis of primer"/>
    <property type="evidence" value="ECO:0007669"/>
    <property type="project" value="UniProtKB-KW"/>
</dbReference>
<organism evidence="15 16">
    <name type="scientific">Geodia barretti</name>
    <name type="common">Barrett's horny sponge</name>
    <dbReference type="NCBI Taxonomy" id="519541"/>
    <lineage>
        <taxon>Eukaryota</taxon>
        <taxon>Metazoa</taxon>
        <taxon>Porifera</taxon>
        <taxon>Demospongiae</taxon>
        <taxon>Heteroscleromorpha</taxon>
        <taxon>Tetractinellida</taxon>
        <taxon>Astrophorina</taxon>
        <taxon>Geodiidae</taxon>
        <taxon>Geodia</taxon>
    </lineage>
</organism>
<keyword evidence="6" id="KW-0347">Helicase</keyword>
<keyword evidence="4" id="KW-0547">Nucleotide-binding</keyword>
<dbReference type="AlphaFoldDB" id="A0AA35W5X4"/>
<accession>A0AA35W5X4</accession>
<dbReference type="GO" id="GO:0005524">
    <property type="term" value="F:ATP binding"/>
    <property type="evidence" value="ECO:0007669"/>
    <property type="project" value="UniProtKB-KW"/>
</dbReference>
<evidence type="ECO:0000313" key="16">
    <source>
        <dbReference type="Proteomes" id="UP001174909"/>
    </source>
</evidence>
<evidence type="ECO:0000256" key="1">
    <source>
        <dbReference type="ARBA" id="ARBA00022515"/>
    </source>
</evidence>
<dbReference type="EC" id="5.6.2.4" evidence="11"/>
<dbReference type="CDD" id="cd17929">
    <property type="entry name" value="DEXHc_priA"/>
    <property type="match status" value="1"/>
</dbReference>
<evidence type="ECO:0000256" key="12">
    <source>
        <dbReference type="ARBA" id="ARBA00048988"/>
    </source>
</evidence>
<dbReference type="GO" id="GO:0003677">
    <property type="term" value="F:DNA binding"/>
    <property type="evidence" value="ECO:0007669"/>
    <property type="project" value="UniProtKB-KW"/>
</dbReference>
<comment type="catalytic activity">
    <reaction evidence="12">
        <text>ATP + H2O = ADP + phosphate + H(+)</text>
        <dbReference type="Rhea" id="RHEA:13065"/>
        <dbReference type="ChEBI" id="CHEBI:15377"/>
        <dbReference type="ChEBI" id="CHEBI:15378"/>
        <dbReference type="ChEBI" id="CHEBI:30616"/>
        <dbReference type="ChEBI" id="CHEBI:43474"/>
        <dbReference type="ChEBI" id="CHEBI:456216"/>
        <dbReference type="EC" id="5.6.2.4"/>
    </reaction>
</comment>
<feature type="compositionally biased region" description="Basic and acidic residues" evidence="13">
    <location>
        <begin position="43"/>
        <end position="54"/>
    </location>
</feature>
<dbReference type="GO" id="GO:0006302">
    <property type="term" value="P:double-strand break repair"/>
    <property type="evidence" value="ECO:0007669"/>
    <property type="project" value="TreeGrafter"/>
</dbReference>
<keyword evidence="3" id="KW-0479">Metal-binding</keyword>
<evidence type="ECO:0000256" key="13">
    <source>
        <dbReference type="SAM" id="MobiDB-lite"/>
    </source>
</evidence>
<evidence type="ECO:0000256" key="5">
    <source>
        <dbReference type="ARBA" id="ARBA00022801"/>
    </source>
</evidence>
<evidence type="ECO:0000256" key="8">
    <source>
        <dbReference type="ARBA" id="ARBA00022840"/>
    </source>
</evidence>
<keyword evidence="10" id="KW-0413">Isomerase</keyword>
<evidence type="ECO:0000256" key="7">
    <source>
        <dbReference type="ARBA" id="ARBA00022833"/>
    </source>
</evidence>
<sequence>MLLRCQRRARQSATSPSTRRRSDDSNSRHNEAGKCQRSLLPKPLKDAVDTDSHRAGTAVRNPLSSEPIAPTQPLRLNPAQSAAFAEIQKALASHTTEFISDNETKHPLTFLLHGVTGSGKTEVYMQAMAEVLENGKSVIALVPEISLTPQTASRFVGRFGDRVALLHSRLSDGERYDQWHRIQKGEADIVIGPRSAIFAPVQKLGMLIIDEEHSDSYKSETAPRYHAREVAQKRSDLANCLVLLGSATPSLESFHQGAKRELSAPKPPRPCF</sequence>
<dbReference type="SMART" id="SM00487">
    <property type="entry name" value="DEXDc"/>
    <property type="match status" value="1"/>
</dbReference>
<dbReference type="PROSITE" id="PS51192">
    <property type="entry name" value="HELICASE_ATP_BIND_1"/>
    <property type="match status" value="1"/>
</dbReference>
<proteinExistence type="predicted"/>
<dbReference type="InterPro" id="IPR011545">
    <property type="entry name" value="DEAD/DEAH_box_helicase_dom"/>
</dbReference>
<gene>
    <name evidence="15" type="ORF">GBAR_LOCUS6287</name>
</gene>
<dbReference type="Pfam" id="PF00270">
    <property type="entry name" value="DEAD"/>
    <property type="match status" value="1"/>
</dbReference>
<dbReference type="Proteomes" id="UP001174909">
    <property type="component" value="Unassembled WGS sequence"/>
</dbReference>
<dbReference type="SUPFAM" id="SSF52540">
    <property type="entry name" value="P-loop containing nucleoside triphosphate hydrolases"/>
    <property type="match status" value="1"/>
</dbReference>
<evidence type="ECO:0000256" key="4">
    <source>
        <dbReference type="ARBA" id="ARBA00022741"/>
    </source>
</evidence>
<evidence type="ECO:0000256" key="10">
    <source>
        <dbReference type="ARBA" id="ARBA00023235"/>
    </source>
</evidence>
<feature type="compositionally biased region" description="Basic and acidic residues" evidence="13">
    <location>
        <begin position="20"/>
        <end position="34"/>
    </location>
</feature>
<name>A0AA35W5X4_GEOBA</name>
<dbReference type="GO" id="GO:0006310">
    <property type="term" value="P:DNA recombination"/>
    <property type="evidence" value="ECO:0007669"/>
    <property type="project" value="TreeGrafter"/>
</dbReference>
<comment type="caution">
    <text evidence="15">The sequence shown here is derived from an EMBL/GenBank/DDBJ whole genome shotgun (WGS) entry which is preliminary data.</text>
</comment>
<dbReference type="Gene3D" id="3.40.50.300">
    <property type="entry name" value="P-loop containing nucleotide triphosphate hydrolases"/>
    <property type="match status" value="1"/>
</dbReference>
<keyword evidence="9" id="KW-0238">DNA-binding</keyword>
<evidence type="ECO:0000256" key="11">
    <source>
        <dbReference type="ARBA" id="ARBA00034808"/>
    </source>
</evidence>
<dbReference type="EMBL" id="CASHTH010000944">
    <property type="protein sequence ID" value="CAI8009323.1"/>
    <property type="molecule type" value="Genomic_DNA"/>
</dbReference>
<dbReference type="GO" id="GO:0043138">
    <property type="term" value="F:3'-5' DNA helicase activity"/>
    <property type="evidence" value="ECO:0007669"/>
    <property type="project" value="UniProtKB-EC"/>
</dbReference>
<keyword evidence="16" id="KW-1185">Reference proteome</keyword>
<keyword evidence="5" id="KW-0378">Hydrolase</keyword>
<keyword evidence="2" id="KW-0235">DNA replication</keyword>
<protein>
    <recommendedName>
        <fullName evidence="11">DNA 3'-5' helicase</fullName>
        <ecNumber evidence="11">5.6.2.4</ecNumber>
    </recommendedName>
</protein>
<dbReference type="InterPro" id="IPR027417">
    <property type="entry name" value="P-loop_NTPase"/>
</dbReference>
<evidence type="ECO:0000256" key="9">
    <source>
        <dbReference type="ARBA" id="ARBA00023125"/>
    </source>
</evidence>
<dbReference type="PANTHER" id="PTHR30580:SF0">
    <property type="entry name" value="PRIMOSOMAL PROTEIN N"/>
    <property type="match status" value="1"/>
</dbReference>
<evidence type="ECO:0000256" key="2">
    <source>
        <dbReference type="ARBA" id="ARBA00022705"/>
    </source>
</evidence>
<keyword evidence="7" id="KW-0862">Zinc</keyword>
<feature type="region of interest" description="Disordered" evidence="13">
    <location>
        <begin position="1"/>
        <end position="72"/>
    </location>
</feature>
<dbReference type="InterPro" id="IPR014001">
    <property type="entry name" value="Helicase_ATP-bd"/>
</dbReference>
<dbReference type="PANTHER" id="PTHR30580">
    <property type="entry name" value="PRIMOSOMAL PROTEIN N"/>
    <property type="match status" value="1"/>
</dbReference>
<feature type="domain" description="Helicase ATP-binding" evidence="14">
    <location>
        <begin position="101"/>
        <end position="267"/>
    </location>
</feature>
<dbReference type="GO" id="GO:0006270">
    <property type="term" value="P:DNA replication initiation"/>
    <property type="evidence" value="ECO:0007669"/>
    <property type="project" value="TreeGrafter"/>
</dbReference>
<reference evidence="15" key="1">
    <citation type="submission" date="2023-03" db="EMBL/GenBank/DDBJ databases">
        <authorList>
            <person name="Steffen K."/>
            <person name="Cardenas P."/>
        </authorList>
    </citation>
    <scope>NUCLEOTIDE SEQUENCE</scope>
</reference>
<keyword evidence="8" id="KW-0067">ATP-binding</keyword>
<evidence type="ECO:0000256" key="3">
    <source>
        <dbReference type="ARBA" id="ARBA00022723"/>
    </source>
</evidence>